<keyword evidence="4" id="KW-0479">Metal-binding</keyword>
<dbReference type="InterPro" id="IPR006963">
    <property type="entry name" value="Mopterin_OxRdtase_4Fe-4S_dom"/>
</dbReference>
<dbReference type="EC" id="1.8.5.3" evidence="10"/>
<dbReference type="GO" id="GO:0030288">
    <property type="term" value="C:outer membrane-bounded periplasmic space"/>
    <property type="evidence" value="ECO:0007669"/>
    <property type="project" value="TreeGrafter"/>
</dbReference>
<dbReference type="FunFam" id="3.40.50.12440:FF:000002">
    <property type="entry name" value="Anaerobic dimethyl sulfoxide reductase, A subunit"/>
    <property type="match status" value="1"/>
</dbReference>
<reference evidence="10 11" key="1">
    <citation type="submission" date="2018-12" db="EMBL/GenBank/DDBJ databases">
        <authorList>
            <consortium name="Pathogen Informatics"/>
        </authorList>
    </citation>
    <scope>NUCLEOTIDE SEQUENCE [LARGE SCALE GENOMIC DNA]</scope>
    <source>
        <strain evidence="10 11">NCTC129</strain>
    </source>
</reference>
<dbReference type="PANTHER" id="PTHR43742:SF1">
    <property type="entry name" value="DIMETHYL SULFOXIDE REDUCTASE CHAIN YNFF-RELATED"/>
    <property type="match status" value="1"/>
</dbReference>
<evidence type="ECO:0000256" key="6">
    <source>
        <dbReference type="ARBA" id="ARBA00023004"/>
    </source>
</evidence>
<organism evidence="10 11">
    <name type="scientific">Salmonella enterica I</name>
    <dbReference type="NCBI Taxonomy" id="59201"/>
    <lineage>
        <taxon>Bacteria</taxon>
        <taxon>Pseudomonadati</taxon>
        <taxon>Pseudomonadota</taxon>
        <taxon>Gammaproteobacteria</taxon>
        <taxon>Enterobacterales</taxon>
        <taxon>Enterobacteriaceae</taxon>
        <taxon>Salmonella</taxon>
    </lineage>
</organism>
<evidence type="ECO:0000259" key="9">
    <source>
        <dbReference type="PROSITE" id="PS51669"/>
    </source>
</evidence>
<dbReference type="GO" id="GO:0016491">
    <property type="term" value="F:oxidoreductase activity"/>
    <property type="evidence" value="ECO:0007669"/>
    <property type="project" value="UniProtKB-KW"/>
</dbReference>
<gene>
    <name evidence="10" type="primary">dmsA2_1</name>
    <name evidence="10" type="ORF">NCTC129_00243</name>
</gene>
<evidence type="ECO:0000256" key="8">
    <source>
        <dbReference type="SAM" id="SignalP"/>
    </source>
</evidence>
<keyword evidence="6" id="KW-0408">Iron</keyword>
<evidence type="ECO:0000256" key="3">
    <source>
        <dbReference type="ARBA" id="ARBA00022505"/>
    </source>
</evidence>
<comment type="cofactor">
    <cofactor evidence="1">
        <name>Mo-bis(molybdopterin guanine dinucleotide)</name>
        <dbReference type="ChEBI" id="CHEBI:60539"/>
    </cofactor>
</comment>
<keyword evidence="8" id="KW-0732">Signal</keyword>
<dbReference type="Pfam" id="PF04879">
    <property type="entry name" value="Molybdop_Fe4S4"/>
    <property type="match status" value="1"/>
</dbReference>
<dbReference type="Pfam" id="PF00384">
    <property type="entry name" value="Molybdopterin"/>
    <property type="match status" value="1"/>
</dbReference>
<accession>A0A447MSY5</accession>
<dbReference type="PROSITE" id="PS51669">
    <property type="entry name" value="4FE4S_MOW_BIS_MGD"/>
    <property type="match status" value="1"/>
</dbReference>
<feature type="domain" description="4Fe-4S Mo/W bis-MGD-type" evidence="9">
    <location>
        <begin position="37"/>
        <end position="98"/>
    </location>
</feature>
<dbReference type="SUPFAM" id="SSF53706">
    <property type="entry name" value="Formate dehydrogenase/DMSO reductase, domains 1-3"/>
    <property type="match status" value="1"/>
</dbReference>
<protein>
    <submittedName>
        <fullName evidence="10">Dimethyl sulfoxide reductase subunit</fullName>
        <ecNumber evidence="10">1.8.5.3</ecNumber>
    </submittedName>
</protein>
<dbReference type="GO" id="GO:0009061">
    <property type="term" value="P:anaerobic respiration"/>
    <property type="evidence" value="ECO:0007669"/>
    <property type="project" value="TreeGrafter"/>
</dbReference>
<dbReference type="InterPro" id="IPR027467">
    <property type="entry name" value="MopterinOxRdtase_cofactor_BS"/>
</dbReference>
<dbReference type="PROSITE" id="PS00551">
    <property type="entry name" value="MOLYBDOPTERIN_PROK_1"/>
    <property type="match status" value="1"/>
</dbReference>
<feature type="signal peptide" evidence="8">
    <location>
        <begin position="1"/>
        <end position="26"/>
    </location>
</feature>
<evidence type="ECO:0000313" key="10">
    <source>
        <dbReference type="EMBL" id="VDZ94169.1"/>
    </source>
</evidence>
<evidence type="ECO:0000256" key="7">
    <source>
        <dbReference type="ARBA" id="ARBA00023014"/>
    </source>
</evidence>
<dbReference type="InterPro" id="IPR006656">
    <property type="entry name" value="Mopterin_OxRdtase"/>
</dbReference>
<evidence type="ECO:0000313" key="11">
    <source>
        <dbReference type="Proteomes" id="UP000282086"/>
    </source>
</evidence>
<proteinExistence type="predicted"/>
<dbReference type="GO" id="GO:0051539">
    <property type="term" value="F:4 iron, 4 sulfur cluster binding"/>
    <property type="evidence" value="ECO:0007669"/>
    <property type="project" value="UniProtKB-KW"/>
</dbReference>
<sequence length="307" mass="33709">MKTSAIGSLALASSAFTLPFSRIAHAAADLASGNVAEKAVWSSCTVNCGSRCLLRLHVKDDTVYWVESDTTGNDEYGNHQVRACLRGRSIRRRMNHPDRLKYPMKRVGKRGEGKFERISWDEALDTIGDNLKRILKDYGNEAVHVLYGTGVDGGNITNSNVPYRLMNACGGYLSRYGSYSTAQISAAMSYMFGGNDGNSPDDIANTKLVVMFGNNPAETRMSGGGVTYYVEQARERSNARMIVIDRVITTLPPAAKTSGCRFAQVPMARWRAAIGWVLITEDLIDKPFLDKYCIGYGRNHSARLGPA</sequence>
<name>A0A447MSY5_SALET</name>
<dbReference type="Gene3D" id="3.40.50.12440">
    <property type="match status" value="2"/>
</dbReference>
<dbReference type="EMBL" id="LR134140">
    <property type="protein sequence ID" value="VDZ94169.1"/>
    <property type="molecule type" value="Genomic_DNA"/>
</dbReference>
<keyword evidence="5" id="KW-0574">Periplasm</keyword>
<evidence type="ECO:0000256" key="1">
    <source>
        <dbReference type="ARBA" id="ARBA00001942"/>
    </source>
</evidence>
<dbReference type="GO" id="GO:0009055">
    <property type="term" value="F:electron transfer activity"/>
    <property type="evidence" value="ECO:0007669"/>
    <property type="project" value="TreeGrafter"/>
</dbReference>
<evidence type="ECO:0000256" key="5">
    <source>
        <dbReference type="ARBA" id="ARBA00022764"/>
    </source>
</evidence>
<keyword evidence="10" id="KW-0560">Oxidoreductase</keyword>
<evidence type="ECO:0000256" key="4">
    <source>
        <dbReference type="ARBA" id="ARBA00022723"/>
    </source>
</evidence>
<keyword evidence="3" id="KW-0500">Molybdenum</keyword>
<dbReference type="Proteomes" id="UP000282086">
    <property type="component" value="Chromosome"/>
</dbReference>
<evidence type="ECO:0000256" key="2">
    <source>
        <dbReference type="ARBA" id="ARBA00022485"/>
    </source>
</evidence>
<dbReference type="SMART" id="SM00926">
    <property type="entry name" value="Molybdop_Fe4S4"/>
    <property type="match status" value="1"/>
</dbReference>
<feature type="chain" id="PRO_5019324219" evidence="8">
    <location>
        <begin position="27"/>
        <end position="307"/>
    </location>
</feature>
<dbReference type="GO" id="GO:0030151">
    <property type="term" value="F:molybdenum ion binding"/>
    <property type="evidence" value="ECO:0007669"/>
    <property type="project" value="TreeGrafter"/>
</dbReference>
<keyword evidence="7" id="KW-0411">Iron-sulfur</keyword>
<keyword evidence="2" id="KW-0004">4Fe-4S</keyword>
<dbReference type="PANTHER" id="PTHR43742">
    <property type="entry name" value="TRIMETHYLAMINE-N-OXIDE REDUCTASE"/>
    <property type="match status" value="1"/>
</dbReference>
<dbReference type="AlphaFoldDB" id="A0A447MSY5"/>
<dbReference type="InterPro" id="IPR050612">
    <property type="entry name" value="Prok_Mopterin_Oxidored"/>
</dbReference>